<dbReference type="GO" id="GO:0004848">
    <property type="term" value="F:ureidoglycolate hydrolase activity"/>
    <property type="evidence" value="ECO:0007669"/>
    <property type="project" value="InterPro"/>
</dbReference>
<reference evidence="5" key="1">
    <citation type="journal article" date="2013" name="Genetics">
        <title>The draft genome and transcriptome of Panagrellus redivivus are shaped by the harsh demands of a free-living lifestyle.</title>
        <authorList>
            <person name="Srinivasan J."/>
            <person name="Dillman A.R."/>
            <person name="Macchietto M.G."/>
            <person name="Heikkinen L."/>
            <person name="Lakso M."/>
            <person name="Fracchia K.M."/>
            <person name="Antoshechkin I."/>
            <person name="Mortazavi A."/>
            <person name="Wong G."/>
            <person name="Sternberg P.W."/>
        </authorList>
    </citation>
    <scope>NUCLEOTIDE SEQUENCE [LARGE SCALE GENOMIC DNA]</scope>
    <source>
        <strain evidence="5">MT8872</strain>
    </source>
</reference>
<dbReference type="WBParaSite" id="Pan_g3267.t1">
    <property type="protein sequence ID" value="Pan_g3267.t1"/>
    <property type="gene ID" value="Pan_g3267"/>
</dbReference>
<comment type="catalytic activity">
    <reaction evidence="4">
        <text>(S)-ureidoglycolate = urea + glyoxylate</text>
        <dbReference type="Rhea" id="RHEA:11304"/>
        <dbReference type="ChEBI" id="CHEBI:16199"/>
        <dbReference type="ChEBI" id="CHEBI:36655"/>
        <dbReference type="ChEBI" id="CHEBI:57296"/>
        <dbReference type="EC" id="4.3.2.3"/>
    </reaction>
</comment>
<evidence type="ECO:0000313" key="6">
    <source>
        <dbReference type="WBParaSite" id="Pan_g3267.t1"/>
    </source>
</evidence>
<proteinExistence type="predicted"/>
<dbReference type="GO" id="GO:0006144">
    <property type="term" value="P:purine nucleobase metabolic process"/>
    <property type="evidence" value="ECO:0007669"/>
    <property type="project" value="UniProtKB-KW"/>
</dbReference>
<dbReference type="SUPFAM" id="SSF51182">
    <property type="entry name" value="RmlC-like cupins"/>
    <property type="match status" value="1"/>
</dbReference>
<dbReference type="Gene3D" id="2.60.120.480">
    <property type="entry name" value="Ureidoglycolate hydrolase"/>
    <property type="match status" value="1"/>
</dbReference>
<dbReference type="Pfam" id="PF04115">
    <property type="entry name" value="Ureidogly_lyase"/>
    <property type="match status" value="1"/>
</dbReference>
<dbReference type="Proteomes" id="UP000492821">
    <property type="component" value="Unassembled WGS sequence"/>
</dbReference>
<dbReference type="GO" id="GO:0000256">
    <property type="term" value="P:allantoin catabolic process"/>
    <property type="evidence" value="ECO:0007669"/>
    <property type="project" value="InterPro"/>
</dbReference>
<keyword evidence="3" id="KW-0456">Lyase</keyword>
<evidence type="ECO:0000256" key="2">
    <source>
        <dbReference type="ARBA" id="ARBA00022631"/>
    </source>
</evidence>
<sequence length="456" mass="51036">MPSTAFFRQLMFQRFRAVASGSDMTSVRITPLKDSLVENGVYLAHNFDAATLKKLDWPVVEGRRFPEGGNGGEFLPEPLKMEWKHGKLIFPIGGDVEIPIAVRHGDKITYDGGFVAQLDSDVAYFPEKHLINLHSKDFLIFVCAQSTVTGEKEFRAIRVPHGYGIVVEAFVAHSTPIPLHDNDVEFKVYHRSANAVAQFRLSSPLVTHLSDVDESTTLIITKQVDENASEPKENVRLSPDFSKGIHKVEAATQANFCSYGLLVEDHHDYKEEVHHVAWPASTKLINFPGLELQDYEDEFSDCRGEALVQDFRMTWEQHPVERLTKNIRFNGLTGSFAGAEGKPGVEFDATTGKYSSSLLQTRPDGSFYIHPIQHKNHFLMIFAKPDASGEPIKDSIKVFSFGPGQGARIPPNVWHSVPIPFATEEYVEFRETISETNANVVLNVEFESSGPIEFTI</sequence>
<protein>
    <submittedName>
        <fullName evidence="6">AUDH_Cupin domain-containing protein</fullName>
    </submittedName>
</protein>
<evidence type="ECO:0000313" key="5">
    <source>
        <dbReference type="Proteomes" id="UP000492821"/>
    </source>
</evidence>
<dbReference type="InterPro" id="IPR007247">
    <property type="entry name" value="Ureidogly_lyase"/>
</dbReference>
<keyword evidence="2" id="KW-0659">Purine metabolism</keyword>
<evidence type="ECO:0000256" key="4">
    <source>
        <dbReference type="ARBA" id="ARBA00047684"/>
    </source>
</evidence>
<evidence type="ECO:0000256" key="3">
    <source>
        <dbReference type="ARBA" id="ARBA00023239"/>
    </source>
</evidence>
<keyword evidence="5" id="KW-1185">Reference proteome</keyword>
<name>A0A7E4ZYB2_PANRE</name>
<reference evidence="6" key="2">
    <citation type="submission" date="2020-10" db="UniProtKB">
        <authorList>
            <consortium name="WormBaseParasite"/>
        </authorList>
    </citation>
    <scope>IDENTIFICATION</scope>
</reference>
<dbReference type="InterPro" id="IPR024060">
    <property type="entry name" value="Ureidoglycolate_lyase_dom_sf"/>
</dbReference>
<dbReference type="GO" id="GO:0050385">
    <property type="term" value="F:ureidoglycolate lyase activity"/>
    <property type="evidence" value="ECO:0007669"/>
    <property type="project" value="UniProtKB-EC"/>
</dbReference>
<accession>A0A7E4ZYB2</accession>
<dbReference type="InterPro" id="IPR011051">
    <property type="entry name" value="RmlC_Cupin_sf"/>
</dbReference>
<organism evidence="5 6">
    <name type="scientific">Panagrellus redivivus</name>
    <name type="common">Microworm</name>
    <dbReference type="NCBI Taxonomy" id="6233"/>
    <lineage>
        <taxon>Eukaryota</taxon>
        <taxon>Metazoa</taxon>
        <taxon>Ecdysozoa</taxon>
        <taxon>Nematoda</taxon>
        <taxon>Chromadorea</taxon>
        <taxon>Rhabditida</taxon>
        <taxon>Tylenchina</taxon>
        <taxon>Panagrolaimomorpha</taxon>
        <taxon>Panagrolaimoidea</taxon>
        <taxon>Panagrolaimidae</taxon>
        <taxon>Panagrellus</taxon>
    </lineage>
</organism>
<dbReference type="AlphaFoldDB" id="A0A7E4ZYB2"/>
<comment type="subunit">
    <text evidence="1">Homodimer.</text>
</comment>
<evidence type="ECO:0000256" key="1">
    <source>
        <dbReference type="ARBA" id="ARBA00011738"/>
    </source>
</evidence>